<dbReference type="PANTHER" id="PTHR43537:SF45">
    <property type="entry name" value="GNTR FAMILY REGULATORY PROTEIN"/>
    <property type="match status" value="1"/>
</dbReference>
<keyword evidence="7" id="KW-1185">Reference proteome</keyword>
<dbReference type="InterPro" id="IPR036388">
    <property type="entry name" value="WH-like_DNA-bd_sf"/>
</dbReference>
<dbReference type="Pfam" id="PF07729">
    <property type="entry name" value="FCD"/>
    <property type="match status" value="1"/>
</dbReference>
<dbReference type="SUPFAM" id="SSF46785">
    <property type="entry name" value="Winged helix' DNA-binding domain"/>
    <property type="match status" value="1"/>
</dbReference>
<comment type="caution">
    <text evidence="6">The sequence shown here is derived from an EMBL/GenBank/DDBJ whole genome shotgun (WGS) entry which is preliminary data.</text>
</comment>
<evidence type="ECO:0000259" key="5">
    <source>
        <dbReference type="PROSITE" id="PS50949"/>
    </source>
</evidence>
<evidence type="ECO:0000313" key="6">
    <source>
        <dbReference type="EMBL" id="MCP2309375.1"/>
    </source>
</evidence>
<evidence type="ECO:0000256" key="1">
    <source>
        <dbReference type="ARBA" id="ARBA00023015"/>
    </source>
</evidence>
<dbReference type="Gene3D" id="1.20.120.530">
    <property type="entry name" value="GntR ligand-binding domain-like"/>
    <property type="match status" value="1"/>
</dbReference>
<dbReference type="Proteomes" id="UP001206483">
    <property type="component" value="Unassembled WGS sequence"/>
</dbReference>
<dbReference type="RefSeq" id="WP_253796416.1">
    <property type="nucleotide sequence ID" value="NZ_BAAAUB010000025.1"/>
</dbReference>
<evidence type="ECO:0000256" key="2">
    <source>
        <dbReference type="ARBA" id="ARBA00023125"/>
    </source>
</evidence>
<dbReference type="EMBL" id="JAMZDX010000002">
    <property type="protein sequence ID" value="MCP2309375.1"/>
    <property type="molecule type" value="Genomic_DNA"/>
</dbReference>
<dbReference type="CDD" id="cd07377">
    <property type="entry name" value="WHTH_GntR"/>
    <property type="match status" value="1"/>
</dbReference>
<dbReference type="PROSITE" id="PS50949">
    <property type="entry name" value="HTH_GNTR"/>
    <property type="match status" value="1"/>
</dbReference>
<reference evidence="6 7" key="1">
    <citation type="submission" date="2022-06" db="EMBL/GenBank/DDBJ databases">
        <title>Sequencing the genomes of 1000 actinobacteria strains.</title>
        <authorList>
            <person name="Klenk H.-P."/>
        </authorList>
    </citation>
    <scope>NUCLEOTIDE SEQUENCE [LARGE SCALE GENOMIC DNA]</scope>
    <source>
        <strain evidence="6 7">DSM 41656</strain>
    </source>
</reference>
<name>A0ABT1IW56_9ACTN</name>
<keyword evidence="2 6" id="KW-0238">DNA-binding</keyword>
<feature type="domain" description="HTH gntR-type" evidence="5">
    <location>
        <begin position="24"/>
        <end position="91"/>
    </location>
</feature>
<dbReference type="InterPro" id="IPR011711">
    <property type="entry name" value="GntR_C"/>
</dbReference>
<keyword evidence="1" id="KW-0805">Transcription regulation</keyword>
<protein>
    <submittedName>
        <fullName evidence="6">DNA-binding GntR family transcriptional regulator</fullName>
    </submittedName>
</protein>
<dbReference type="PANTHER" id="PTHR43537">
    <property type="entry name" value="TRANSCRIPTIONAL REGULATOR, GNTR FAMILY"/>
    <property type="match status" value="1"/>
</dbReference>
<dbReference type="Gene3D" id="1.10.10.10">
    <property type="entry name" value="Winged helix-like DNA-binding domain superfamily/Winged helix DNA-binding domain"/>
    <property type="match status" value="1"/>
</dbReference>
<dbReference type="InterPro" id="IPR008920">
    <property type="entry name" value="TF_FadR/GntR_C"/>
</dbReference>
<proteinExistence type="predicted"/>
<organism evidence="6 7">
    <name type="scientific">Kitasatospora paracochleata</name>
    <dbReference type="NCBI Taxonomy" id="58354"/>
    <lineage>
        <taxon>Bacteria</taxon>
        <taxon>Bacillati</taxon>
        <taxon>Actinomycetota</taxon>
        <taxon>Actinomycetes</taxon>
        <taxon>Kitasatosporales</taxon>
        <taxon>Streptomycetaceae</taxon>
        <taxon>Kitasatospora</taxon>
    </lineage>
</organism>
<dbReference type="SMART" id="SM00345">
    <property type="entry name" value="HTH_GNTR"/>
    <property type="match status" value="1"/>
</dbReference>
<gene>
    <name evidence="6" type="ORF">FHR36_002499</name>
</gene>
<evidence type="ECO:0000256" key="3">
    <source>
        <dbReference type="ARBA" id="ARBA00023163"/>
    </source>
</evidence>
<evidence type="ECO:0000313" key="7">
    <source>
        <dbReference type="Proteomes" id="UP001206483"/>
    </source>
</evidence>
<feature type="region of interest" description="Disordered" evidence="4">
    <location>
        <begin position="1"/>
        <end position="26"/>
    </location>
</feature>
<accession>A0ABT1IW56</accession>
<evidence type="ECO:0000256" key="4">
    <source>
        <dbReference type="SAM" id="MobiDB-lite"/>
    </source>
</evidence>
<keyword evidence="3" id="KW-0804">Transcription</keyword>
<dbReference type="Pfam" id="PF00392">
    <property type="entry name" value="GntR"/>
    <property type="match status" value="1"/>
</dbReference>
<dbReference type="InterPro" id="IPR036390">
    <property type="entry name" value="WH_DNA-bd_sf"/>
</dbReference>
<sequence>MKPDRDRPGASRVLASVGRTRPRQRTSDRVYEELASAIRDLRIPPGASLSETELAEQLHVSRTPLREAIVRLVETGLVSVVPQVGTRVELIRLDDVEQARFVRESLETAAFAEACAKPVRDVSALRDLLAEQERCHARGDIDAFFAADEALHEQIFAISGYLGAWQVMQPMKMHLDRLRRLSLPEPHTVQALIAEHTAIVDALEAGDAAGGREHLIRHARRVQNTAPALQAQYPEYFSS</sequence>
<dbReference type="GO" id="GO:0003677">
    <property type="term" value="F:DNA binding"/>
    <property type="evidence" value="ECO:0007669"/>
    <property type="project" value="UniProtKB-KW"/>
</dbReference>
<dbReference type="SMART" id="SM00895">
    <property type="entry name" value="FCD"/>
    <property type="match status" value="1"/>
</dbReference>
<dbReference type="PRINTS" id="PR00035">
    <property type="entry name" value="HTHGNTR"/>
</dbReference>
<dbReference type="InterPro" id="IPR000524">
    <property type="entry name" value="Tscrpt_reg_HTH_GntR"/>
</dbReference>
<dbReference type="SUPFAM" id="SSF48008">
    <property type="entry name" value="GntR ligand-binding domain-like"/>
    <property type="match status" value="1"/>
</dbReference>